<dbReference type="Gene3D" id="3.30.565.10">
    <property type="entry name" value="Histidine kinase-like ATPase, C-terminal domain"/>
    <property type="match status" value="1"/>
</dbReference>
<evidence type="ECO:0008006" key="3">
    <source>
        <dbReference type="Google" id="ProtNLM"/>
    </source>
</evidence>
<evidence type="ECO:0000313" key="2">
    <source>
        <dbReference type="Proteomes" id="UP001177883"/>
    </source>
</evidence>
<dbReference type="InterPro" id="IPR036890">
    <property type="entry name" value="HATPase_C_sf"/>
</dbReference>
<accession>A0ABD5AA00</accession>
<comment type="caution">
    <text evidence="1">The sequence shown here is derived from an EMBL/GenBank/DDBJ whole genome shotgun (WGS) entry which is preliminary data.</text>
</comment>
<dbReference type="RefSeq" id="WP_102491014.1">
    <property type="nucleotide sequence ID" value="NZ_JAUYVK010000008.1"/>
</dbReference>
<organism evidence="1 2">
    <name type="scientific">Vibrio splendidus</name>
    <dbReference type="NCBI Taxonomy" id="29497"/>
    <lineage>
        <taxon>Bacteria</taxon>
        <taxon>Pseudomonadati</taxon>
        <taxon>Pseudomonadota</taxon>
        <taxon>Gammaproteobacteria</taxon>
        <taxon>Vibrionales</taxon>
        <taxon>Vibrionaceae</taxon>
        <taxon>Vibrio</taxon>
    </lineage>
</organism>
<dbReference type="AlphaFoldDB" id="A0ABD5AA00"/>
<protein>
    <recommendedName>
        <fullName evidence="3">ATP-binding protein</fullName>
    </recommendedName>
</protein>
<dbReference type="SUPFAM" id="SSF55874">
    <property type="entry name" value="ATPase domain of HSP90 chaperone/DNA topoisomerase II/histidine kinase"/>
    <property type="match status" value="1"/>
</dbReference>
<reference evidence="1" key="1">
    <citation type="submission" date="2023-07" db="EMBL/GenBank/DDBJ databases">
        <title>Genome content predicts the carbon catabolic preferences of heterotrophic bacteria.</title>
        <authorList>
            <person name="Gralka M."/>
        </authorList>
    </citation>
    <scope>NUCLEOTIDE SEQUENCE</scope>
    <source>
        <strain evidence="1">6E03</strain>
    </source>
</reference>
<gene>
    <name evidence="1" type="ORF">Q8W38_10680</name>
</gene>
<evidence type="ECO:0000313" key="1">
    <source>
        <dbReference type="EMBL" id="MDP2489802.1"/>
    </source>
</evidence>
<dbReference type="Proteomes" id="UP001177883">
    <property type="component" value="Unassembled WGS sequence"/>
</dbReference>
<proteinExistence type="predicted"/>
<dbReference type="EMBL" id="JAUYVK010000008">
    <property type="protein sequence ID" value="MDP2489802.1"/>
    <property type="molecule type" value="Genomic_DNA"/>
</dbReference>
<sequence length="328" mass="36925">MKTIYFPSQLGRDTLYEFFYQLEQSLNEPEVCIDCSTLNFSYPSGMLIAGSKMRAWIKYRRELGLITKKKGHDSNKNVHCYLRHLGFFQFIGMGEGNNVGQALGSMTYLPITKIYKPSFDSKTQDVQEWYDEIISQTRRFANLLSGTKSYNEENKLYHYALREIVRNVFEHSTAEECYLCGQRWADGRVEVAVLDEGVGISSSLERSFMIDSELSALRMAIKPGISSTTKIADTDNVYDNSGFGLYVLEQLVSSFGWFMLGSGSAKLVSQGNIINEQKLNFDGTYIGLRLNKAPSQFSGILDDIIHTGEQEANTYGIKAKASGMSKMA</sequence>
<name>A0ABD5AA00_VIBSP</name>